<keyword evidence="3 6" id="KW-0812">Transmembrane</keyword>
<dbReference type="InterPro" id="IPR006214">
    <property type="entry name" value="Bax_inhibitor_1-related"/>
</dbReference>
<dbReference type="AlphaFoldDB" id="A0A4V1J2D1"/>
<dbReference type="OrthoDB" id="1277691at2759"/>
<dbReference type="EMBL" id="KZ989116">
    <property type="protein sequence ID" value="RKP28139.1"/>
    <property type="molecule type" value="Genomic_DNA"/>
</dbReference>
<feature type="transmembrane region" description="Helical" evidence="6">
    <location>
        <begin position="183"/>
        <end position="201"/>
    </location>
</feature>
<comment type="subcellular location">
    <subcellularLocation>
        <location evidence="1">Membrane</location>
        <topology evidence="1">Multi-pass membrane protein</topology>
    </subcellularLocation>
</comment>
<evidence type="ECO:0000256" key="3">
    <source>
        <dbReference type="ARBA" id="ARBA00022692"/>
    </source>
</evidence>
<feature type="region of interest" description="Disordered" evidence="7">
    <location>
        <begin position="247"/>
        <end position="267"/>
    </location>
</feature>
<dbReference type="Proteomes" id="UP000278143">
    <property type="component" value="Unassembled WGS sequence"/>
</dbReference>
<evidence type="ECO:0000256" key="4">
    <source>
        <dbReference type="ARBA" id="ARBA00022989"/>
    </source>
</evidence>
<dbReference type="PANTHER" id="PTHR23291">
    <property type="entry name" value="BAX INHIBITOR-RELATED"/>
    <property type="match status" value="1"/>
</dbReference>
<feature type="transmembrane region" description="Helical" evidence="6">
    <location>
        <begin position="154"/>
        <end position="177"/>
    </location>
</feature>
<protein>
    <submittedName>
        <fullName evidence="8">Inhibitor of apoptosis-promoting Bax1-domain-containing protein</fullName>
    </submittedName>
</protein>
<evidence type="ECO:0000313" key="8">
    <source>
        <dbReference type="EMBL" id="RKP28139.1"/>
    </source>
</evidence>
<name>A0A4V1J2D1_9FUNG</name>
<dbReference type="Pfam" id="PF01027">
    <property type="entry name" value="Bax1-I"/>
    <property type="match status" value="1"/>
</dbReference>
<gene>
    <name evidence="8" type="ORF">SYNPS1DRAFT_26282</name>
</gene>
<feature type="transmembrane region" description="Helical" evidence="6">
    <location>
        <begin position="99"/>
        <end position="117"/>
    </location>
</feature>
<reference evidence="9" key="1">
    <citation type="journal article" date="2018" name="Nat. Microbiol.">
        <title>Leveraging single-cell genomics to expand the fungal tree of life.</title>
        <authorList>
            <person name="Ahrendt S.R."/>
            <person name="Quandt C.A."/>
            <person name="Ciobanu D."/>
            <person name="Clum A."/>
            <person name="Salamov A."/>
            <person name="Andreopoulos B."/>
            <person name="Cheng J.F."/>
            <person name="Woyke T."/>
            <person name="Pelin A."/>
            <person name="Henrissat B."/>
            <person name="Reynolds N.K."/>
            <person name="Benny G.L."/>
            <person name="Smith M.E."/>
            <person name="James T.Y."/>
            <person name="Grigoriev I.V."/>
        </authorList>
    </citation>
    <scope>NUCLEOTIDE SEQUENCE [LARGE SCALE GENOMIC DNA]</scope>
    <source>
        <strain evidence="9">Benny S71-1</strain>
    </source>
</reference>
<evidence type="ECO:0000256" key="7">
    <source>
        <dbReference type="SAM" id="MobiDB-lite"/>
    </source>
</evidence>
<organism evidence="8 9">
    <name type="scientific">Syncephalis pseudoplumigaleata</name>
    <dbReference type="NCBI Taxonomy" id="1712513"/>
    <lineage>
        <taxon>Eukaryota</taxon>
        <taxon>Fungi</taxon>
        <taxon>Fungi incertae sedis</taxon>
        <taxon>Zoopagomycota</taxon>
        <taxon>Zoopagomycotina</taxon>
        <taxon>Zoopagomycetes</taxon>
        <taxon>Zoopagales</taxon>
        <taxon>Piptocephalidaceae</taxon>
        <taxon>Syncephalis</taxon>
    </lineage>
</organism>
<keyword evidence="5 6" id="KW-0472">Membrane</keyword>
<feature type="compositionally biased region" description="Basic and acidic residues" evidence="7">
    <location>
        <begin position="252"/>
        <end position="267"/>
    </location>
</feature>
<keyword evidence="9" id="KW-1185">Reference proteome</keyword>
<sequence length="267" mass="29936">MSFFGRSMDADSEYGRFRQSGFNFEALKATQAISSATQHHLVKVYATLAGCSAIAAVGARTHLYSYWLRGGMLSGLLCFLSVMGVLALPHNKATAPMRYGLLSLFAFCQGLSLGPLIETILDFYPRVLVTALVSTTLVFASFSMSALFSRRRSWFFLGGLLGSGLSILCWSSLLNVWVQSVALFRAELYIGLALFCGYVIYDTQLIIEKAELGYRDIPGDCISLFTDLIGMFIRILAILADQEEKKRKRSRHNEYHRRERSSSRQWE</sequence>
<evidence type="ECO:0000256" key="1">
    <source>
        <dbReference type="ARBA" id="ARBA00004141"/>
    </source>
</evidence>
<evidence type="ECO:0000256" key="2">
    <source>
        <dbReference type="ARBA" id="ARBA00010350"/>
    </source>
</evidence>
<accession>A0A4V1J2D1</accession>
<proteinExistence type="inferred from homology"/>
<evidence type="ECO:0000256" key="6">
    <source>
        <dbReference type="RuleBase" id="RU004379"/>
    </source>
</evidence>
<feature type="transmembrane region" description="Helical" evidence="6">
    <location>
        <begin position="123"/>
        <end position="142"/>
    </location>
</feature>
<dbReference type="GO" id="GO:0016020">
    <property type="term" value="C:membrane"/>
    <property type="evidence" value="ECO:0007669"/>
    <property type="project" value="UniProtKB-SubCell"/>
</dbReference>
<keyword evidence="4 6" id="KW-1133">Transmembrane helix</keyword>
<dbReference type="PANTHER" id="PTHR23291:SF32">
    <property type="entry name" value="BAX INHIBITOR 1"/>
    <property type="match status" value="1"/>
</dbReference>
<evidence type="ECO:0000256" key="5">
    <source>
        <dbReference type="ARBA" id="ARBA00023136"/>
    </source>
</evidence>
<evidence type="ECO:0000313" key="9">
    <source>
        <dbReference type="Proteomes" id="UP000278143"/>
    </source>
</evidence>
<dbReference type="CDD" id="cd10430">
    <property type="entry name" value="BI-1"/>
    <property type="match status" value="1"/>
</dbReference>
<feature type="transmembrane region" description="Helical" evidence="6">
    <location>
        <begin position="66"/>
        <end position="87"/>
    </location>
</feature>
<comment type="similarity">
    <text evidence="2 6">Belongs to the BI1 family.</text>
</comment>